<evidence type="ECO:0000256" key="2">
    <source>
        <dbReference type="ARBA" id="ARBA00022737"/>
    </source>
</evidence>
<dbReference type="Proteomes" id="UP000677803">
    <property type="component" value="Unassembled WGS sequence"/>
</dbReference>
<evidence type="ECO:0000259" key="7">
    <source>
        <dbReference type="PROSITE" id="PS51065"/>
    </source>
</evidence>
<comment type="caution">
    <text evidence="8">The sequence shown here is derived from an EMBL/GenBank/DDBJ whole genome shotgun (WGS) entry which is preliminary data.</text>
</comment>
<feature type="domain" description="RING-type" evidence="6">
    <location>
        <begin position="254"/>
        <end position="292"/>
    </location>
</feature>
<keyword evidence="1" id="KW-0479">Metal-binding</keyword>
<gene>
    <name evidence="8" type="ORF">MMEN_LOCUS10432</name>
</gene>
<dbReference type="PANTHER" id="PTHR12429">
    <property type="entry name" value="NEURALIZED"/>
    <property type="match status" value="1"/>
</dbReference>
<keyword evidence="9" id="KW-1185">Reference proteome</keyword>
<dbReference type="AlphaFoldDB" id="A0A8S4AXR9"/>
<name>A0A8S4AXR9_9TELE</name>
<dbReference type="OrthoDB" id="6078042at2759"/>
<keyword evidence="2" id="KW-0677">Repeat</keyword>
<evidence type="ECO:0000313" key="9">
    <source>
        <dbReference type="Proteomes" id="UP000677803"/>
    </source>
</evidence>
<dbReference type="PANTHER" id="PTHR12429:SF36">
    <property type="entry name" value="E3 UBIQUITIN-PROTEIN LIGASE NEURL3"/>
    <property type="match status" value="1"/>
</dbReference>
<dbReference type="SUPFAM" id="SSF57850">
    <property type="entry name" value="RING/U-box"/>
    <property type="match status" value="1"/>
</dbReference>
<evidence type="ECO:0000256" key="1">
    <source>
        <dbReference type="ARBA" id="ARBA00022723"/>
    </source>
</evidence>
<dbReference type="InterPro" id="IPR013083">
    <property type="entry name" value="Znf_RING/FYVE/PHD"/>
</dbReference>
<evidence type="ECO:0000259" key="6">
    <source>
        <dbReference type="PROSITE" id="PS50089"/>
    </source>
</evidence>
<organism evidence="8 9">
    <name type="scientific">Menidia menidia</name>
    <name type="common">Atlantic silverside</name>
    <dbReference type="NCBI Taxonomy" id="238744"/>
    <lineage>
        <taxon>Eukaryota</taxon>
        <taxon>Metazoa</taxon>
        <taxon>Chordata</taxon>
        <taxon>Craniata</taxon>
        <taxon>Vertebrata</taxon>
        <taxon>Euteleostomi</taxon>
        <taxon>Actinopterygii</taxon>
        <taxon>Neopterygii</taxon>
        <taxon>Teleostei</taxon>
        <taxon>Neoteleostei</taxon>
        <taxon>Acanthomorphata</taxon>
        <taxon>Ovalentaria</taxon>
        <taxon>Atherinomorphae</taxon>
        <taxon>Atheriniformes</taxon>
        <taxon>Atherinopsidae</taxon>
        <taxon>Menidiinae</taxon>
        <taxon>Menidia</taxon>
    </lineage>
</organism>
<dbReference type="EMBL" id="CAJRST010011112">
    <property type="protein sequence ID" value="CAG5921853.1"/>
    <property type="molecule type" value="Genomic_DNA"/>
</dbReference>
<dbReference type="FunFam" id="2.60.120.920:FF:000005">
    <property type="entry name" value="Putative E3 ubiquitin-protein ligase NEURL1B"/>
    <property type="match status" value="1"/>
</dbReference>
<keyword evidence="4" id="KW-0862">Zinc</keyword>
<protein>
    <submittedName>
        <fullName evidence="8">(Atlantic silverside) hypothetical protein</fullName>
    </submittedName>
</protein>
<dbReference type="GO" id="GO:0070086">
    <property type="term" value="P:ubiquitin-dependent endocytosis"/>
    <property type="evidence" value="ECO:0007669"/>
    <property type="project" value="TreeGrafter"/>
</dbReference>
<dbReference type="InterPro" id="IPR037962">
    <property type="entry name" value="Neuralized"/>
</dbReference>
<dbReference type="InterPro" id="IPR006573">
    <property type="entry name" value="NHR_dom"/>
</dbReference>
<dbReference type="GO" id="GO:0008270">
    <property type="term" value="F:zinc ion binding"/>
    <property type="evidence" value="ECO:0007669"/>
    <property type="project" value="UniProtKB-KW"/>
</dbReference>
<dbReference type="GO" id="GO:0005769">
    <property type="term" value="C:early endosome"/>
    <property type="evidence" value="ECO:0007669"/>
    <property type="project" value="TreeGrafter"/>
</dbReference>
<evidence type="ECO:0000313" key="8">
    <source>
        <dbReference type="EMBL" id="CAG5921853.1"/>
    </source>
</evidence>
<evidence type="ECO:0000256" key="5">
    <source>
        <dbReference type="PROSITE-ProRule" id="PRU00175"/>
    </source>
</evidence>
<reference evidence="8" key="1">
    <citation type="submission" date="2021-05" db="EMBL/GenBank/DDBJ databases">
        <authorList>
            <person name="Tigano A."/>
        </authorList>
    </citation>
    <scope>NUCLEOTIDE SEQUENCE</scope>
</reference>
<proteinExistence type="predicted"/>
<feature type="domain" description="NHR" evidence="7">
    <location>
        <begin position="43"/>
        <end position="198"/>
    </location>
</feature>
<dbReference type="GO" id="GO:0061630">
    <property type="term" value="F:ubiquitin protein ligase activity"/>
    <property type="evidence" value="ECO:0007669"/>
    <property type="project" value="TreeGrafter"/>
</dbReference>
<accession>A0A8S4AXR9</accession>
<evidence type="ECO:0000256" key="4">
    <source>
        <dbReference type="ARBA" id="ARBA00022833"/>
    </source>
</evidence>
<dbReference type="InterPro" id="IPR043136">
    <property type="entry name" value="B30.2/SPRY_sf"/>
</dbReference>
<dbReference type="Pfam" id="PF13920">
    <property type="entry name" value="zf-C3HC4_3"/>
    <property type="match status" value="1"/>
</dbReference>
<dbReference type="InterPro" id="IPR001841">
    <property type="entry name" value="Znf_RING"/>
</dbReference>
<keyword evidence="3 5" id="KW-0863">Zinc-finger</keyword>
<dbReference type="PROSITE" id="PS51065">
    <property type="entry name" value="NHR"/>
    <property type="match status" value="1"/>
</dbReference>
<evidence type="ECO:0000256" key="3">
    <source>
        <dbReference type="ARBA" id="ARBA00022771"/>
    </source>
</evidence>
<dbReference type="Pfam" id="PF07177">
    <property type="entry name" value="Neuralized"/>
    <property type="match status" value="1"/>
</dbReference>
<dbReference type="PROSITE" id="PS50089">
    <property type="entry name" value="ZF_RING_2"/>
    <property type="match status" value="1"/>
</dbReference>
<dbReference type="SMART" id="SM00588">
    <property type="entry name" value="NEUZ"/>
    <property type="match status" value="1"/>
</dbReference>
<dbReference type="Gene3D" id="3.30.40.10">
    <property type="entry name" value="Zinc/RING finger domain, C3HC4 (zinc finger)"/>
    <property type="match status" value="1"/>
</dbReference>
<dbReference type="Gene3D" id="2.60.120.920">
    <property type="match status" value="1"/>
</dbReference>
<sequence length="304" mass="33709">MSRASPKTPKKRFAFCFKIMNKTSCKNFESKMPHRCGLKCLGPLAFHHEVRGRKIKLTHGCRLAERPTVTFQNGLLFSNRTVKIQERISLMVQNNVPNWHGAIRVGFTNVPPSARTLPLPSIAIPNLTASPGHWAAPVDESECRAGSMLQFWVSAGGNIYMAANNRRKKLLSGVDLSQPLWAMIDLYGQTCAILLLGSEKRGLLCTRKSCPPPEPLSSPGVKNNPSFKLDVSTFGDDCISCLNMEIPTESDLSCVVCMVREASMALPCAHRCLCGHCYQRYRQEFNTCPLCRHSISSRRGSVSP</sequence>